<evidence type="ECO:0000313" key="2">
    <source>
        <dbReference type="Proteomes" id="UP001234178"/>
    </source>
</evidence>
<protein>
    <submittedName>
        <fullName evidence="1">Uncharacterized protein</fullName>
    </submittedName>
</protein>
<organism evidence="1 2">
    <name type="scientific">Daphnia magna</name>
    <dbReference type="NCBI Taxonomy" id="35525"/>
    <lineage>
        <taxon>Eukaryota</taxon>
        <taxon>Metazoa</taxon>
        <taxon>Ecdysozoa</taxon>
        <taxon>Arthropoda</taxon>
        <taxon>Crustacea</taxon>
        <taxon>Branchiopoda</taxon>
        <taxon>Diplostraca</taxon>
        <taxon>Cladocera</taxon>
        <taxon>Anomopoda</taxon>
        <taxon>Daphniidae</taxon>
        <taxon>Daphnia</taxon>
    </lineage>
</organism>
<name>A0ABQ9ZFS8_9CRUS</name>
<keyword evidence="2" id="KW-1185">Reference proteome</keyword>
<sequence>MFLPRNRKRLGRCLNERYRAKPLVSLLTVNQELDNRFLEIIYHQLPRMFFNEWMKRKKKKVVASLAVSS</sequence>
<accession>A0ABQ9ZFS8</accession>
<comment type="caution">
    <text evidence="1">The sequence shown here is derived from an EMBL/GenBank/DDBJ whole genome shotgun (WGS) entry which is preliminary data.</text>
</comment>
<gene>
    <name evidence="1" type="ORF">OUZ56_020890</name>
</gene>
<evidence type="ECO:0000313" key="1">
    <source>
        <dbReference type="EMBL" id="KAK4011777.1"/>
    </source>
</evidence>
<proteinExistence type="predicted"/>
<reference evidence="1 2" key="1">
    <citation type="journal article" date="2023" name="Nucleic Acids Res.">
        <title>The hologenome of Daphnia magna reveals possible DNA methylation and microbiome-mediated evolution of the host genome.</title>
        <authorList>
            <person name="Chaturvedi A."/>
            <person name="Li X."/>
            <person name="Dhandapani V."/>
            <person name="Marshall H."/>
            <person name="Kissane S."/>
            <person name="Cuenca-Cambronero M."/>
            <person name="Asole G."/>
            <person name="Calvet F."/>
            <person name="Ruiz-Romero M."/>
            <person name="Marangio P."/>
            <person name="Guigo R."/>
            <person name="Rago D."/>
            <person name="Mirbahai L."/>
            <person name="Eastwood N."/>
            <person name="Colbourne J.K."/>
            <person name="Zhou J."/>
            <person name="Mallon E."/>
            <person name="Orsini L."/>
        </authorList>
    </citation>
    <scope>NUCLEOTIDE SEQUENCE [LARGE SCALE GENOMIC DNA]</scope>
    <source>
        <strain evidence="1">LRV0_1</strain>
    </source>
</reference>
<dbReference type="Proteomes" id="UP001234178">
    <property type="component" value="Unassembled WGS sequence"/>
</dbReference>
<dbReference type="EMBL" id="JAOYFB010000003">
    <property type="protein sequence ID" value="KAK4011777.1"/>
    <property type="molecule type" value="Genomic_DNA"/>
</dbReference>